<dbReference type="EMBL" id="CP028136">
    <property type="protein sequence ID" value="AVR43905.1"/>
    <property type="molecule type" value="Genomic_DNA"/>
</dbReference>
<dbReference type="AlphaFoldDB" id="A0A2R3Z0X5"/>
<evidence type="ECO:0000313" key="1">
    <source>
        <dbReference type="EMBL" id="AVR43905.1"/>
    </source>
</evidence>
<organism evidence="1 2">
    <name type="scientific">Christiangramia fulva</name>
    <dbReference type="NCBI Taxonomy" id="2126553"/>
    <lineage>
        <taxon>Bacteria</taxon>
        <taxon>Pseudomonadati</taxon>
        <taxon>Bacteroidota</taxon>
        <taxon>Flavobacteriia</taxon>
        <taxon>Flavobacteriales</taxon>
        <taxon>Flavobacteriaceae</taxon>
        <taxon>Christiangramia</taxon>
    </lineage>
</organism>
<accession>A0A2R3Z0X5</accession>
<evidence type="ECO:0000313" key="2">
    <source>
        <dbReference type="Proteomes" id="UP000241507"/>
    </source>
</evidence>
<dbReference type="Proteomes" id="UP000241507">
    <property type="component" value="Chromosome"/>
</dbReference>
<reference evidence="2" key="1">
    <citation type="submission" date="2018-03" db="EMBL/GenBank/DDBJ databases">
        <title>Gramella fulva sp. nov., isolated from a dry surface of tidal flat.</title>
        <authorList>
            <person name="Hwang S.H."/>
            <person name="Hwang W.M."/>
            <person name="Kang K."/>
            <person name="Ahn T.-Y."/>
        </authorList>
    </citation>
    <scope>NUCLEOTIDE SEQUENCE [LARGE SCALE GENOMIC DNA]</scope>
    <source>
        <strain evidence="2">SH35</strain>
    </source>
</reference>
<gene>
    <name evidence="1" type="ORF">C7S20_00675</name>
</gene>
<sequence length="94" mass="11050">MFHNLSFLIDESTKVSRSRILKTKGNPVKTVKRNLKSIKFQYFLLRIKKQALLFLIFTENFRKSPAKKIYVFKGVFMHLSIDLSNFNSSGKIYT</sequence>
<protein>
    <submittedName>
        <fullName evidence="1">Uncharacterized protein</fullName>
    </submittedName>
</protein>
<dbReference type="KEGG" id="grs:C7S20_00675"/>
<keyword evidence="2" id="KW-1185">Reference proteome</keyword>
<name>A0A2R3Z0X5_9FLAO</name>
<proteinExistence type="predicted"/>